<keyword evidence="2" id="KW-0560">Oxidoreductase</keyword>
<name>A0ABU2S8M2_9ACTN</name>
<dbReference type="EMBL" id="JAVREV010000012">
    <property type="protein sequence ID" value="MDT0445158.1"/>
    <property type="molecule type" value="Genomic_DNA"/>
</dbReference>
<dbReference type="Gene3D" id="3.50.50.60">
    <property type="entry name" value="FAD/NAD(P)-binding domain"/>
    <property type="match status" value="1"/>
</dbReference>
<evidence type="ECO:0000313" key="2">
    <source>
        <dbReference type="EMBL" id="MDT0445158.1"/>
    </source>
</evidence>
<comment type="caution">
    <text evidence="2">The sequence shown here is derived from an EMBL/GenBank/DDBJ whole genome shotgun (WGS) entry which is preliminary data.</text>
</comment>
<dbReference type="Proteomes" id="UP001183615">
    <property type="component" value="Unassembled WGS sequence"/>
</dbReference>
<accession>A0ABU2S8M2</accession>
<dbReference type="EC" id="1.-.-.-" evidence="2"/>
<evidence type="ECO:0000259" key="1">
    <source>
        <dbReference type="Pfam" id="PF01266"/>
    </source>
</evidence>
<dbReference type="GO" id="GO:0016491">
    <property type="term" value="F:oxidoreductase activity"/>
    <property type="evidence" value="ECO:0007669"/>
    <property type="project" value="UniProtKB-KW"/>
</dbReference>
<dbReference type="RefSeq" id="WP_311619374.1">
    <property type="nucleotide sequence ID" value="NZ_JAVREV010000012.1"/>
</dbReference>
<protein>
    <submittedName>
        <fullName evidence="2">FAD-dependent oxidoreductase</fullName>
        <ecNumber evidence="2">1.-.-.-</ecNumber>
    </submittedName>
</protein>
<dbReference type="InterPro" id="IPR006076">
    <property type="entry name" value="FAD-dep_OxRdtase"/>
</dbReference>
<reference evidence="3" key="1">
    <citation type="submission" date="2023-07" db="EMBL/GenBank/DDBJ databases">
        <title>30 novel species of actinomycetes from the DSMZ collection.</title>
        <authorList>
            <person name="Nouioui I."/>
        </authorList>
    </citation>
    <scope>NUCLEOTIDE SEQUENCE [LARGE SCALE GENOMIC DNA]</scope>
    <source>
        <strain evidence="3">DSM 41886</strain>
    </source>
</reference>
<gene>
    <name evidence="2" type="ORF">RM779_21515</name>
</gene>
<organism evidence="2 3">
    <name type="scientific">Streptomyces johnsoniae</name>
    <dbReference type="NCBI Taxonomy" id="3075532"/>
    <lineage>
        <taxon>Bacteria</taxon>
        <taxon>Bacillati</taxon>
        <taxon>Actinomycetota</taxon>
        <taxon>Actinomycetes</taxon>
        <taxon>Kitasatosporales</taxon>
        <taxon>Streptomycetaceae</taxon>
        <taxon>Streptomyces</taxon>
    </lineage>
</organism>
<dbReference type="Gene3D" id="3.30.9.10">
    <property type="entry name" value="D-Amino Acid Oxidase, subunit A, domain 2"/>
    <property type="match status" value="1"/>
</dbReference>
<dbReference type="PANTHER" id="PTHR13847">
    <property type="entry name" value="SARCOSINE DEHYDROGENASE-RELATED"/>
    <property type="match status" value="1"/>
</dbReference>
<dbReference type="PANTHER" id="PTHR13847:SF285">
    <property type="entry name" value="FAD DEPENDENT OXIDOREDUCTASE DOMAIN-CONTAINING PROTEIN"/>
    <property type="match status" value="1"/>
</dbReference>
<proteinExistence type="predicted"/>
<dbReference type="Pfam" id="PF01266">
    <property type="entry name" value="DAO"/>
    <property type="match status" value="1"/>
</dbReference>
<feature type="domain" description="FAD dependent oxidoreductase" evidence="1">
    <location>
        <begin position="48"/>
        <end position="411"/>
    </location>
</feature>
<keyword evidence="3" id="KW-1185">Reference proteome</keyword>
<dbReference type="SUPFAM" id="SSF51905">
    <property type="entry name" value="FAD/NAD(P)-binding domain"/>
    <property type="match status" value="1"/>
</dbReference>
<dbReference type="InterPro" id="IPR036188">
    <property type="entry name" value="FAD/NAD-bd_sf"/>
</dbReference>
<evidence type="ECO:0000313" key="3">
    <source>
        <dbReference type="Proteomes" id="UP001183615"/>
    </source>
</evidence>
<sequence length="485" mass="52097">MTRIALARTWPDADTPAPARRSGWLADALRDEPADGRTPPLLDDTRCDVCVVGGGFTGLWTALDIVRRAPGTDVVLIEADICGGGASGANAGFLMPMWARFSSLVAISDHAEARRIGTASARAVDDILDFAGTHGIDIGHRRGPWLWAASTPAQRGAWERTLTDLHRAGIRPLHQISGAEARRAVGTAQHFGGVVDPGCATIQPARLARGLRRAALDAGVRIHEHTPLLALRAADGTTEARTAYGSIRAERTVLAINAWAGQLEDLGRRMVTVASDTLLTEPAPERLKAIGWDDDTSVCDSRRRLNYYRTTPDGRLLFGKGGAGVAPGHAGPSTLWGPPLRMGELRQQLARLFPRLAQVPVAHAWTAPVEYSVTSLPFAGWLRSVPGVAYGTGYSGDGIGPARLMARVLSSLALGVTDEWSRSAFARTPGGRIPTEPLRYPGTRLLLPAMRAVERREDRGRKIPAPVKRLLTPDPSLFRTRTRAG</sequence>